<feature type="compositionally biased region" description="Basic residues" evidence="2">
    <location>
        <begin position="412"/>
        <end position="424"/>
    </location>
</feature>
<evidence type="ECO:0000259" key="3">
    <source>
        <dbReference type="Pfam" id="PF07282"/>
    </source>
</evidence>
<dbReference type="AlphaFoldDB" id="A0A8G2HSJ0"/>
<evidence type="ECO:0000256" key="2">
    <source>
        <dbReference type="SAM" id="MobiDB-lite"/>
    </source>
</evidence>
<gene>
    <name evidence="4" type="ORF">NCTC11819_01111</name>
</gene>
<proteinExistence type="predicted"/>
<dbReference type="GO" id="GO:0003677">
    <property type="term" value="F:DNA binding"/>
    <property type="evidence" value="ECO:0007669"/>
    <property type="project" value="UniProtKB-KW"/>
</dbReference>
<comment type="caution">
    <text evidence="4">The sequence shown here is derived from an EMBL/GenBank/DDBJ whole genome shotgun (WGS) entry which is preliminary data.</text>
</comment>
<dbReference type="RefSeq" id="WP_115325777.1">
    <property type="nucleotide sequence ID" value="NZ_JACHMA010000001.1"/>
</dbReference>
<dbReference type="EMBL" id="UGGQ01000006">
    <property type="protein sequence ID" value="STO16542.1"/>
    <property type="molecule type" value="Genomic_DNA"/>
</dbReference>
<feature type="compositionally biased region" description="Basic and acidic residues" evidence="2">
    <location>
        <begin position="425"/>
        <end position="440"/>
    </location>
</feature>
<dbReference type="Pfam" id="PF07282">
    <property type="entry name" value="Cas12f1-like_TNB"/>
    <property type="match status" value="1"/>
</dbReference>
<dbReference type="InterPro" id="IPR010095">
    <property type="entry name" value="Cas12f1-like_TNB"/>
</dbReference>
<name>A0A8G2HSJ0_9ACTO</name>
<reference evidence="4 5" key="1">
    <citation type="submission" date="2018-06" db="EMBL/GenBank/DDBJ databases">
        <authorList>
            <consortium name="Pathogen Informatics"/>
            <person name="Doyle S."/>
        </authorList>
    </citation>
    <scope>NUCLEOTIDE SEQUENCE [LARGE SCALE GENOMIC DNA]</scope>
    <source>
        <strain evidence="4 5">NCTC11819</strain>
    </source>
</reference>
<accession>A0A8G2HSJ0</accession>
<dbReference type="Proteomes" id="UP000255284">
    <property type="component" value="Unassembled WGS sequence"/>
</dbReference>
<evidence type="ECO:0000256" key="1">
    <source>
        <dbReference type="ARBA" id="ARBA00023125"/>
    </source>
</evidence>
<protein>
    <submittedName>
        <fullName evidence="4">Transposase DNA-binding domain</fullName>
    </submittedName>
</protein>
<keyword evidence="1 4" id="KW-0238">DNA-binding</keyword>
<dbReference type="GeneID" id="61168817"/>
<evidence type="ECO:0000313" key="5">
    <source>
        <dbReference type="Proteomes" id="UP000255284"/>
    </source>
</evidence>
<feature type="domain" description="Cas12f1-like TNB" evidence="3">
    <location>
        <begin position="332"/>
        <end position="393"/>
    </location>
</feature>
<feature type="region of interest" description="Disordered" evidence="2">
    <location>
        <begin position="412"/>
        <end position="460"/>
    </location>
</feature>
<organism evidence="4 5">
    <name type="scientific">Mobiluncus mulieris</name>
    <dbReference type="NCBI Taxonomy" id="2052"/>
    <lineage>
        <taxon>Bacteria</taxon>
        <taxon>Bacillati</taxon>
        <taxon>Actinomycetota</taxon>
        <taxon>Actinomycetes</taxon>
        <taxon>Actinomycetales</taxon>
        <taxon>Actinomycetaceae</taxon>
        <taxon>Mobiluncus</taxon>
    </lineage>
</organism>
<sequence length="496" mass="56392">MPGHETWQGFTLKPKFFADIKTGEILDCADSLKRDVETLHDLVEWQINSLEDGIFREIEEFSHLKPAAAGHYLGIKLPKGVVLKGKPGSSRFEFLFRGHVVEILRSWKARRDASNGEYDGYVSAGWKRTANDRPPTVPYRMNLGFAGQYYAKWLEPGVLAMVIDGHWVGVGFNIPPRYCGKLALPTVRLKDGELFFDFAVSNPYQQRDLNQNFLVGVDLGQKHTATWVVISGGKIIESHDGSRRVHSLENKVNATHRQVIFLHKKLDKRFSYSVWKELEQQRASLSRKRKELAKIVAQEIADTAYMYNCAVVVEDLSHIRNTMATGRWNRGEVNRWLNHYVEQNGSRVLRVNAAYTSQNCFICGNRRKTTPGRIYACTCGFTADRDVNAAANIASRGFTPYLKMIATRKKSKRYVPGKPSRKSPKIHETLKHPGQRRDKSCPTPKQLKRKSPAQAVKDKTAPTVWADVPQMVVQDSKKAARILDYSYRQCSLILII</sequence>
<evidence type="ECO:0000313" key="4">
    <source>
        <dbReference type="EMBL" id="STO16542.1"/>
    </source>
</evidence>